<reference evidence="3 4" key="1">
    <citation type="submission" date="2021-06" db="EMBL/GenBank/DDBJ databases">
        <title>FDA dAtabase for Regulatory Grade micrObial Sequences (FDA-ARGOS): Supporting development and validation of Infectious Disease Dx tests.</title>
        <authorList>
            <person name="Sproer C."/>
            <person name="Gronow S."/>
            <person name="Severitt S."/>
            <person name="Schroder I."/>
            <person name="Tallon L."/>
            <person name="Sadzewicz L."/>
            <person name="Zhao X."/>
            <person name="Boylan J."/>
            <person name="Ott S."/>
            <person name="Bowen H."/>
            <person name="Vavikolanu K."/>
            <person name="Mehta A."/>
            <person name="Aluvathingal J."/>
            <person name="Nadendla S."/>
            <person name="Lowell S."/>
            <person name="Myers T."/>
            <person name="Yan Y."/>
        </authorList>
    </citation>
    <scope>NUCLEOTIDE SEQUENCE [LARGE SCALE GENOMIC DNA]</scope>
    <source>
        <strain evidence="3 4">FDAARGOS 1400</strain>
    </source>
</reference>
<gene>
    <name evidence="3" type="ORF">I6L30_18260</name>
</gene>
<name>A0ABX8L3F3_9GAMM</name>
<feature type="region of interest" description="Disordered" evidence="1">
    <location>
        <begin position="38"/>
        <end position="68"/>
    </location>
</feature>
<accession>A0ABX8L3F3</accession>
<keyword evidence="2" id="KW-0732">Signal</keyword>
<keyword evidence="4" id="KW-1185">Reference proteome</keyword>
<evidence type="ECO:0000256" key="1">
    <source>
        <dbReference type="SAM" id="MobiDB-lite"/>
    </source>
</evidence>
<protein>
    <recommendedName>
        <fullName evidence="5">Copper resistance protein B</fullName>
    </recommendedName>
</protein>
<organism evidence="3 4">
    <name type="scientific">Acinetobacter seifertii</name>
    <dbReference type="NCBI Taxonomy" id="1530123"/>
    <lineage>
        <taxon>Bacteria</taxon>
        <taxon>Pseudomonadati</taxon>
        <taxon>Pseudomonadota</taxon>
        <taxon>Gammaproteobacteria</taxon>
        <taxon>Moraxellales</taxon>
        <taxon>Moraxellaceae</taxon>
        <taxon>Acinetobacter</taxon>
        <taxon>Acinetobacter calcoaceticus/baumannii complex</taxon>
    </lineage>
</organism>
<proteinExistence type="predicted"/>
<evidence type="ECO:0000256" key="2">
    <source>
        <dbReference type="SAM" id="SignalP"/>
    </source>
</evidence>
<dbReference type="Proteomes" id="UP000683517">
    <property type="component" value="Chromosome"/>
</dbReference>
<feature type="compositionally biased region" description="Basic and acidic residues" evidence="1">
    <location>
        <begin position="57"/>
        <end position="68"/>
    </location>
</feature>
<evidence type="ECO:0000313" key="4">
    <source>
        <dbReference type="Proteomes" id="UP000683517"/>
    </source>
</evidence>
<evidence type="ECO:0008006" key="5">
    <source>
        <dbReference type="Google" id="ProtNLM"/>
    </source>
</evidence>
<feature type="signal peptide" evidence="2">
    <location>
        <begin position="1"/>
        <end position="26"/>
    </location>
</feature>
<sequence length="114" mass="12853">MKTLFHRSLTTLMCVGALITGTQSWAADAKQTTAANVEIKPNSKAQEKCTKPCSMKNDGKMQQDHTQHEHGNMADMSQMDHSKMSEMDHSQMMNMDHSEMGDMDHSKMMNMSNK</sequence>
<dbReference type="EMBL" id="CP077365">
    <property type="protein sequence ID" value="QXB46320.1"/>
    <property type="molecule type" value="Genomic_DNA"/>
</dbReference>
<evidence type="ECO:0000313" key="3">
    <source>
        <dbReference type="EMBL" id="QXB46320.1"/>
    </source>
</evidence>
<feature type="chain" id="PRO_5046327310" description="Copper resistance protein B" evidence="2">
    <location>
        <begin position="27"/>
        <end position="114"/>
    </location>
</feature>
<dbReference type="RefSeq" id="WP_200029243.1">
    <property type="nucleotide sequence ID" value="NZ_CP077365.1"/>
</dbReference>